<organism evidence="1 2">
    <name type="scientific">Chitinophaga caeni</name>
    <dbReference type="NCBI Taxonomy" id="2029983"/>
    <lineage>
        <taxon>Bacteria</taxon>
        <taxon>Pseudomonadati</taxon>
        <taxon>Bacteroidota</taxon>
        <taxon>Chitinophagia</taxon>
        <taxon>Chitinophagales</taxon>
        <taxon>Chitinophagaceae</taxon>
        <taxon>Chitinophaga</taxon>
    </lineage>
</organism>
<dbReference type="SUPFAM" id="SSF82784">
    <property type="entry name" value="OsmC-like"/>
    <property type="match status" value="1"/>
</dbReference>
<protein>
    <submittedName>
        <fullName evidence="1">Oxidoreductase</fullName>
    </submittedName>
</protein>
<sequence length="137" mass="14989">MQVHLKTIHDTSAATIWAGPRAVTIDRTPRAGGLGIGFSGEELLLMSIGASYCNVLYKEAPGFGVEISEVEIIVNADWGGEPLQAKNVRFDVKIKTASPRETVEELLKHTDKVAAVHNSLRQGIPVKLNDWELLKSR</sequence>
<dbReference type="KEGG" id="cbae:COR50_21990"/>
<gene>
    <name evidence="1" type="ORF">COR50_21990</name>
</gene>
<name>A0A291R025_9BACT</name>
<dbReference type="InterPro" id="IPR015946">
    <property type="entry name" value="KH_dom-like_a/b"/>
</dbReference>
<dbReference type="RefSeq" id="WP_098195996.1">
    <property type="nucleotide sequence ID" value="NZ_CP023777.1"/>
</dbReference>
<dbReference type="Pfam" id="PF02566">
    <property type="entry name" value="OsmC"/>
    <property type="match status" value="1"/>
</dbReference>
<dbReference type="Gene3D" id="3.30.300.20">
    <property type="match status" value="1"/>
</dbReference>
<evidence type="ECO:0000313" key="2">
    <source>
        <dbReference type="Proteomes" id="UP000220133"/>
    </source>
</evidence>
<keyword evidence="2" id="KW-1185">Reference proteome</keyword>
<accession>A0A291R025</accession>
<dbReference type="OrthoDB" id="1358603at2"/>
<evidence type="ECO:0000313" key="1">
    <source>
        <dbReference type="EMBL" id="ATL49629.1"/>
    </source>
</evidence>
<dbReference type="AlphaFoldDB" id="A0A291R025"/>
<dbReference type="Proteomes" id="UP000220133">
    <property type="component" value="Chromosome"/>
</dbReference>
<proteinExistence type="predicted"/>
<dbReference type="EMBL" id="CP023777">
    <property type="protein sequence ID" value="ATL49629.1"/>
    <property type="molecule type" value="Genomic_DNA"/>
</dbReference>
<dbReference type="InterPro" id="IPR003718">
    <property type="entry name" value="OsmC/Ohr_fam"/>
</dbReference>
<reference evidence="1 2" key="1">
    <citation type="submission" date="2017-10" db="EMBL/GenBank/DDBJ databases">
        <title>Paenichitinophaga pekingensis gen. nov., sp. nov., isolated from activated sludge.</title>
        <authorList>
            <person name="Jin D."/>
            <person name="Kong X."/>
            <person name="Deng Y."/>
            <person name="Bai Z."/>
        </authorList>
    </citation>
    <scope>NUCLEOTIDE SEQUENCE [LARGE SCALE GENOMIC DNA]</scope>
    <source>
        <strain evidence="1 2">13</strain>
    </source>
</reference>
<dbReference type="InterPro" id="IPR036102">
    <property type="entry name" value="OsmC/Ohrsf"/>
</dbReference>